<proteinExistence type="predicted"/>
<feature type="compositionally biased region" description="Low complexity" evidence="9">
    <location>
        <begin position="389"/>
        <end position="401"/>
    </location>
</feature>
<dbReference type="PANTHER" id="PTHR15286">
    <property type="entry name" value="RAS-ASSOCIATING DOMAIN CONTAINING PROTEIN"/>
    <property type="match status" value="1"/>
</dbReference>
<protein>
    <recommendedName>
        <fullName evidence="6">Ras association domain-containing protein 9</fullName>
    </recommendedName>
    <alternativeName>
        <fullName evidence="7">PAM COOH-terminal interactor protein 1</fullName>
    </alternativeName>
    <alternativeName>
        <fullName evidence="8">Peptidylglycine alpha-amidating monooxygenase COOH-terminal interactor</fullName>
    </alternativeName>
</protein>
<keyword evidence="2" id="KW-0967">Endosome</keyword>
<dbReference type="SMART" id="SM00314">
    <property type="entry name" value="RA"/>
    <property type="match status" value="1"/>
</dbReference>
<comment type="subunit">
    <text evidence="5">Interacts with PAM.</text>
</comment>
<dbReference type="OrthoDB" id="10034447at2759"/>
<feature type="region of interest" description="Disordered" evidence="9">
    <location>
        <begin position="373"/>
        <end position="440"/>
    </location>
</feature>
<sequence length="440" mass="49904">MAPFGRNLLKARHKNRSPSKDMASNEREIVVWVCQEEKIVCGLTKRTTCAEVVQALLEEHQATFGEKKVLFGKANDYCIVEKWRGSERVLPPLTKILRLWKAWGEEQANLHFVLVKSDAFLSFPLWKTAEAKVVQNVEKQWELSPANYMKMLPVDKQKKIVRKTFRKLAKLKQDSVQQERDNMETLIHLIISQDHTIHQQVLRMKELDMEIEKCEAKFHLDRVANDGENYVQDSYLMIHPNEAEQQGGRPGDPKEMQDYLTKSEGILQVEERLKHHRQLIEKLCAEIEREVHGICTGTNGDDAHTEGAANPELDTSNLESVKHELEKSMKDGLRISSHLSCVQKELTYRDSLLQKKEKEYELLTEEFNLLHAKDNAETRLPPSEEPPKGSGASGSSAAASGFVHRVTNPDTNDTDSDTGISSTHSQDSEIASGDTALLST</sequence>
<dbReference type="FunFam" id="3.10.20.90:FF:000113">
    <property type="entry name" value="ras association domain-containing protein 9"/>
    <property type="match status" value="1"/>
</dbReference>
<dbReference type="SUPFAM" id="SSF54236">
    <property type="entry name" value="Ubiquitin-like"/>
    <property type="match status" value="1"/>
</dbReference>
<accession>A0A7L1MU17</accession>
<evidence type="ECO:0000313" key="12">
    <source>
        <dbReference type="Proteomes" id="UP000565785"/>
    </source>
</evidence>
<evidence type="ECO:0000256" key="1">
    <source>
        <dbReference type="ARBA" id="ARBA00004177"/>
    </source>
</evidence>
<feature type="non-terminal residue" evidence="11">
    <location>
        <position position="1"/>
    </location>
</feature>
<dbReference type="GO" id="GO:0005829">
    <property type="term" value="C:cytosol"/>
    <property type="evidence" value="ECO:0007669"/>
    <property type="project" value="UniProtKB-ARBA"/>
</dbReference>
<feature type="compositionally biased region" description="Polar residues" evidence="9">
    <location>
        <begin position="419"/>
        <end position="429"/>
    </location>
</feature>
<organism evidence="11 12">
    <name type="scientific">Rhinopomastus cyanomelas</name>
    <name type="common">Common scimitarbill</name>
    <dbReference type="NCBI Taxonomy" id="113115"/>
    <lineage>
        <taxon>Eukaryota</taxon>
        <taxon>Metazoa</taxon>
        <taxon>Chordata</taxon>
        <taxon>Craniata</taxon>
        <taxon>Vertebrata</taxon>
        <taxon>Euteleostomi</taxon>
        <taxon>Archelosauria</taxon>
        <taxon>Archosauria</taxon>
        <taxon>Dinosauria</taxon>
        <taxon>Saurischia</taxon>
        <taxon>Theropoda</taxon>
        <taxon>Coelurosauria</taxon>
        <taxon>Aves</taxon>
        <taxon>Neognathae</taxon>
        <taxon>Neoaves</taxon>
        <taxon>Telluraves</taxon>
        <taxon>Coraciimorphae</taxon>
        <taxon>Bucerotiformes</taxon>
        <taxon>Rhinopomastidae</taxon>
        <taxon>Rhinopomastus</taxon>
    </lineage>
</organism>
<evidence type="ECO:0000313" key="11">
    <source>
        <dbReference type="EMBL" id="NXN91010.1"/>
    </source>
</evidence>
<evidence type="ECO:0000256" key="2">
    <source>
        <dbReference type="ARBA" id="ARBA00022753"/>
    </source>
</evidence>
<name>A0A7L1MU17_RHICY</name>
<dbReference type="InterPro" id="IPR000159">
    <property type="entry name" value="RA_dom"/>
</dbReference>
<evidence type="ECO:0000256" key="4">
    <source>
        <dbReference type="ARBA" id="ARBA00053167"/>
    </source>
</evidence>
<dbReference type="EMBL" id="VXBP01000108">
    <property type="protein sequence ID" value="NXN91010.1"/>
    <property type="molecule type" value="Genomic_DNA"/>
</dbReference>
<dbReference type="Gene3D" id="3.10.20.90">
    <property type="entry name" value="Phosphatidylinositol 3-kinase Catalytic Subunit, Chain A, domain 1"/>
    <property type="match status" value="1"/>
</dbReference>
<dbReference type="InterPro" id="IPR029071">
    <property type="entry name" value="Ubiquitin-like_domsf"/>
</dbReference>
<evidence type="ECO:0000256" key="9">
    <source>
        <dbReference type="SAM" id="MobiDB-lite"/>
    </source>
</evidence>
<dbReference type="GO" id="GO:0055037">
    <property type="term" value="C:recycling endosome"/>
    <property type="evidence" value="ECO:0007669"/>
    <property type="project" value="TreeGrafter"/>
</dbReference>
<evidence type="ECO:0000259" key="10">
    <source>
        <dbReference type="PROSITE" id="PS50200"/>
    </source>
</evidence>
<dbReference type="InterPro" id="IPR033633">
    <property type="entry name" value="RASSF9_RA"/>
</dbReference>
<feature type="non-terminal residue" evidence="11">
    <location>
        <position position="440"/>
    </location>
</feature>
<dbReference type="GO" id="GO:0012510">
    <property type="term" value="C:trans-Golgi network transport vesicle membrane"/>
    <property type="evidence" value="ECO:0007669"/>
    <property type="project" value="TreeGrafter"/>
</dbReference>
<evidence type="ECO:0000256" key="8">
    <source>
        <dbReference type="ARBA" id="ARBA00081630"/>
    </source>
</evidence>
<dbReference type="PROSITE" id="PS50200">
    <property type="entry name" value="RA"/>
    <property type="match status" value="1"/>
</dbReference>
<dbReference type="GO" id="GO:0007165">
    <property type="term" value="P:signal transduction"/>
    <property type="evidence" value="ECO:0007669"/>
    <property type="project" value="InterPro"/>
</dbReference>
<dbReference type="CDD" id="cd16133">
    <property type="entry name" value="RA_RASSF9"/>
    <property type="match status" value="1"/>
</dbReference>
<reference evidence="11 12" key="1">
    <citation type="submission" date="2019-09" db="EMBL/GenBank/DDBJ databases">
        <title>Bird 10,000 Genomes (B10K) Project - Family phase.</title>
        <authorList>
            <person name="Zhang G."/>
        </authorList>
    </citation>
    <scope>NUCLEOTIDE SEQUENCE [LARGE SCALE GENOMIC DNA]</scope>
    <source>
        <strain evidence="11">B10K-DU-002-35</strain>
        <tissue evidence="11">Muscle</tissue>
    </source>
</reference>
<evidence type="ECO:0000256" key="3">
    <source>
        <dbReference type="ARBA" id="ARBA00023054"/>
    </source>
</evidence>
<comment type="subcellular location">
    <subcellularLocation>
        <location evidence="1">Endosome</location>
    </subcellularLocation>
</comment>
<comment type="function">
    <text evidence="4">May play a role in regulating vesicuar trafficking in cells.</text>
</comment>
<feature type="domain" description="Ras-associating" evidence="10">
    <location>
        <begin position="25"/>
        <end position="119"/>
    </location>
</feature>
<dbReference type="Proteomes" id="UP000565785">
    <property type="component" value="Unassembled WGS sequence"/>
</dbReference>
<evidence type="ECO:0000256" key="6">
    <source>
        <dbReference type="ARBA" id="ARBA00073476"/>
    </source>
</evidence>
<dbReference type="AlphaFoldDB" id="A0A7L1MU17"/>
<keyword evidence="3" id="KW-0175">Coiled coil</keyword>
<evidence type="ECO:0000256" key="5">
    <source>
        <dbReference type="ARBA" id="ARBA00065441"/>
    </source>
</evidence>
<dbReference type="PANTHER" id="PTHR15286:SF10">
    <property type="entry name" value="RAS ASSOCIATION DOMAIN-CONTAINING PROTEIN 9"/>
    <property type="match status" value="1"/>
</dbReference>
<keyword evidence="12" id="KW-1185">Reference proteome</keyword>
<gene>
    <name evidence="11" type="primary">Rassf9</name>
    <name evidence="11" type="ORF">RHICYA_R12929</name>
</gene>
<dbReference type="InterPro" id="IPR033593">
    <property type="entry name" value="N-RASSF"/>
</dbReference>
<evidence type="ECO:0000256" key="7">
    <source>
        <dbReference type="ARBA" id="ARBA00078989"/>
    </source>
</evidence>
<comment type="caution">
    <text evidence="11">The sequence shown here is derived from an EMBL/GenBank/DDBJ whole genome shotgun (WGS) entry which is preliminary data.</text>
</comment>